<protein>
    <submittedName>
        <fullName evidence="10">Succinate dehydrogenase cytochrome b558 subunit</fullName>
    </submittedName>
</protein>
<dbReference type="SUPFAM" id="SSF81343">
    <property type="entry name" value="Fumarate reductase respiratory complex transmembrane subunits"/>
    <property type="match status" value="1"/>
</dbReference>
<feature type="binding site" description="axial binding residue" evidence="8">
    <location>
        <position position="25"/>
    </location>
    <ligand>
        <name>heme</name>
        <dbReference type="ChEBI" id="CHEBI:30413"/>
    </ligand>
    <ligandPart>
        <name>Fe</name>
        <dbReference type="ChEBI" id="CHEBI:18248"/>
    </ligandPart>
</feature>
<gene>
    <name evidence="10" type="primary">sdhC</name>
    <name evidence="10" type="ORF">J41TS12_42810</name>
</gene>
<organism evidence="10 11">
    <name type="scientific">Paenibacillus antibioticophila</name>
    <dbReference type="NCBI Taxonomy" id="1274374"/>
    <lineage>
        <taxon>Bacteria</taxon>
        <taxon>Bacillati</taxon>
        <taxon>Bacillota</taxon>
        <taxon>Bacilli</taxon>
        <taxon>Bacillales</taxon>
        <taxon>Paenibacillaceae</taxon>
        <taxon>Paenibacillus</taxon>
    </lineage>
</organism>
<evidence type="ECO:0000313" key="10">
    <source>
        <dbReference type="EMBL" id="GIO39420.1"/>
    </source>
</evidence>
<keyword evidence="3 9" id="KW-0812">Transmembrane</keyword>
<sequence>MKGFYSRKLHSLLGVIPLGFFLLEHMLTNFSAVEGGSEGFKASVAFLNSLPMVLALEMFGIWLPLLYHGVYGMYIAFQAKPNNNRFRNERNLRYLLQRISGVLVFAFVIWHVYETRVQVALGNVTHEELGGVMHEIVTHPVYFILYLIGVISAAFHFANGLWSFLVSWGITVGPRAQRVSSNICMGLFVIVAVLFTWSLFAFRGAEFQAEGTAWLEMTIRTLAG</sequence>
<feature type="binding site" description="axial binding residue" evidence="8">
    <location>
        <position position="111"/>
    </location>
    <ligand>
        <name>heme</name>
        <dbReference type="ChEBI" id="CHEBI:30413"/>
    </ligand>
    <ligandPart>
        <name>Fe</name>
        <dbReference type="ChEBI" id="CHEBI:18248"/>
    </ligandPart>
</feature>
<evidence type="ECO:0000313" key="11">
    <source>
        <dbReference type="Proteomes" id="UP000681162"/>
    </source>
</evidence>
<feature type="transmembrane region" description="Helical" evidence="9">
    <location>
        <begin position="51"/>
        <end position="74"/>
    </location>
</feature>
<comment type="caution">
    <text evidence="10">The sequence shown here is derived from an EMBL/GenBank/DDBJ whole genome shotgun (WGS) entry which is preliminary data.</text>
</comment>
<feature type="transmembrane region" description="Helical" evidence="9">
    <location>
        <begin position="143"/>
        <end position="170"/>
    </location>
</feature>
<dbReference type="GO" id="GO:0046872">
    <property type="term" value="F:metal ion binding"/>
    <property type="evidence" value="ECO:0007669"/>
    <property type="project" value="UniProtKB-KW"/>
</dbReference>
<dbReference type="EMBL" id="BORR01000021">
    <property type="protein sequence ID" value="GIO39420.1"/>
    <property type="molecule type" value="Genomic_DNA"/>
</dbReference>
<keyword evidence="11" id="KW-1185">Reference proteome</keyword>
<dbReference type="AlphaFoldDB" id="A0A919XYX1"/>
<dbReference type="InterPro" id="IPR000701">
    <property type="entry name" value="SuccDH_FuR_B_TM-su"/>
</dbReference>
<name>A0A919XYX1_9BACL</name>
<feature type="transmembrane region" description="Helical" evidence="9">
    <location>
        <begin position="182"/>
        <end position="202"/>
    </location>
</feature>
<dbReference type="CDD" id="cd03497">
    <property type="entry name" value="SQR_TypeB_1_TM"/>
    <property type="match status" value="1"/>
</dbReference>
<evidence type="ECO:0000256" key="5">
    <source>
        <dbReference type="ARBA" id="ARBA00022989"/>
    </source>
</evidence>
<dbReference type="InterPro" id="IPR011138">
    <property type="entry name" value="Cytochrome_b-558"/>
</dbReference>
<evidence type="ECO:0000256" key="8">
    <source>
        <dbReference type="PIRSR" id="PIRSR000170-1"/>
    </source>
</evidence>
<dbReference type="InterPro" id="IPR034804">
    <property type="entry name" value="SQR/QFR_C/D"/>
</dbReference>
<evidence type="ECO:0000256" key="9">
    <source>
        <dbReference type="SAM" id="Phobius"/>
    </source>
</evidence>
<dbReference type="Pfam" id="PF01127">
    <property type="entry name" value="Sdh_cyt"/>
    <property type="match status" value="1"/>
</dbReference>
<dbReference type="InterPro" id="IPR016002">
    <property type="entry name" value="Succ_DH_cyt_b558_Firmicute"/>
</dbReference>
<keyword evidence="7 9" id="KW-0472">Membrane</keyword>
<keyword evidence="5 9" id="KW-1133">Transmembrane helix</keyword>
<dbReference type="NCBIfam" id="TIGR02046">
    <property type="entry name" value="sdhC_b558_fam"/>
    <property type="match status" value="1"/>
</dbReference>
<keyword evidence="6 8" id="KW-0408">Iron</keyword>
<reference evidence="10 11" key="1">
    <citation type="submission" date="2021-03" db="EMBL/GenBank/DDBJ databases">
        <title>Antimicrobial resistance genes in bacteria isolated from Japanese honey, and their potential for conferring macrolide and lincosamide resistance in the American foulbrood pathogen Paenibacillus larvae.</title>
        <authorList>
            <person name="Okamoto M."/>
            <person name="Kumagai M."/>
            <person name="Kanamori H."/>
            <person name="Takamatsu D."/>
        </authorList>
    </citation>
    <scope>NUCLEOTIDE SEQUENCE [LARGE SCALE GENOMIC DNA]</scope>
    <source>
        <strain evidence="10 11">J41TS12</strain>
    </source>
</reference>
<dbReference type="Gene3D" id="1.20.1300.10">
    <property type="entry name" value="Fumarate reductase/succinate dehydrogenase, transmembrane subunit"/>
    <property type="match status" value="1"/>
</dbReference>
<evidence type="ECO:0000256" key="6">
    <source>
        <dbReference type="ARBA" id="ARBA00023004"/>
    </source>
</evidence>
<evidence type="ECO:0000256" key="3">
    <source>
        <dbReference type="ARBA" id="ARBA00022692"/>
    </source>
</evidence>
<keyword evidence="2 8" id="KW-0349">Heme</keyword>
<evidence type="ECO:0000256" key="1">
    <source>
        <dbReference type="ARBA" id="ARBA00004370"/>
    </source>
</evidence>
<dbReference type="GO" id="GO:0016020">
    <property type="term" value="C:membrane"/>
    <property type="evidence" value="ECO:0007669"/>
    <property type="project" value="UniProtKB-SubCell"/>
</dbReference>
<comment type="subcellular location">
    <subcellularLocation>
        <location evidence="1">Membrane</location>
    </subcellularLocation>
</comment>
<dbReference type="RefSeq" id="WP_212942661.1">
    <property type="nucleotide sequence ID" value="NZ_BORR01000021.1"/>
</dbReference>
<keyword evidence="4 8" id="KW-0479">Metal-binding</keyword>
<accession>A0A919XYX1</accession>
<feature type="transmembrane region" description="Helical" evidence="9">
    <location>
        <begin position="95"/>
        <end position="113"/>
    </location>
</feature>
<evidence type="ECO:0000256" key="4">
    <source>
        <dbReference type="ARBA" id="ARBA00022723"/>
    </source>
</evidence>
<dbReference type="Proteomes" id="UP000681162">
    <property type="component" value="Unassembled WGS sequence"/>
</dbReference>
<feature type="binding site" description="axial binding residue" evidence="8">
    <location>
        <position position="68"/>
    </location>
    <ligand>
        <name>heme</name>
        <dbReference type="ChEBI" id="CHEBI:30413"/>
    </ligand>
    <ligandPart>
        <name>Fe</name>
        <dbReference type="ChEBI" id="CHEBI:18248"/>
    </ligandPart>
</feature>
<evidence type="ECO:0000256" key="2">
    <source>
        <dbReference type="ARBA" id="ARBA00022617"/>
    </source>
</evidence>
<dbReference type="PIRSF" id="PIRSF000170">
    <property type="entry name" value="Succ_dh_cyt_b558"/>
    <property type="match status" value="1"/>
</dbReference>
<evidence type="ECO:0000256" key="7">
    <source>
        <dbReference type="ARBA" id="ARBA00023136"/>
    </source>
</evidence>
<proteinExistence type="predicted"/>
<feature type="binding site" description="axial binding residue" evidence="8">
    <location>
        <position position="156"/>
    </location>
    <ligand>
        <name>heme</name>
        <dbReference type="ChEBI" id="CHEBI:30413"/>
    </ligand>
    <ligandPart>
        <name>Fe</name>
        <dbReference type="ChEBI" id="CHEBI:18248"/>
    </ligandPart>
</feature>